<dbReference type="Gene3D" id="6.10.30.10">
    <property type="match status" value="1"/>
</dbReference>
<sequence>MFDKIKEEYLSLMEKEKLPYTKCKTCGYVFFYPRDFCPKCNSRDLEVKISEGKGKVFSFTKFQGKKGETIYGIVELIEGFRMYANIFGDVDIGDEVVVSFINDSGRKIPVFKKK</sequence>
<evidence type="ECO:0000313" key="2">
    <source>
        <dbReference type="EMBL" id="BDB99769.1"/>
    </source>
</evidence>
<dbReference type="EMBL" id="AP025226">
    <property type="protein sequence ID" value="BDB99769.1"/>
    <property type="molecule type" value="Genomic_DNA"/>
</dbReference>
<dbReference type="InterPro" id="IPR052513">
    <property type="entry name" value="Thioester_dehydratase-like"/>
</dbReference>
<dbReference type="Pfam" id="PF12172">
    <property type="entry name" value="zf-ChsH2"/>
    <property type="match status" value="1"/>
</dbReference>
<organism evidence="2 3">
    <name type="scientific">Saccharolobus caldissimus</name>
    <dbReference type="NCBI Taxonomy" id="1702097"/>
    <lineage>
        <taxon>Archaea</taxon>
        <taxon>Thermoproteota</taxon>
        <taxon>Thermoprotei</taxon>
        <taxon>Sulfolobales</taxon>
        <taxon>Sulfolobaceae</taxon>
        <taxon>Saccharolobus</taxon>
    </lineage>
</organism>
<dbReference type="PANTHER" id="PTHR34075:SF5">
    <property type="entry name" value="BLR3430 PROTEIN"/>
    <property type="match status" value="1"/>
</dbReference>
<dbReference type="SUPFAM" id="SSF50249">
    <property type="entry name" value="Nucleic acid-binding proteins"/>
    <property type="match status" value="1"/>
</dbReference>
<evidence type="ECO:0000259" key="1">
    <source>
        <dbReference type="Pfam" id="PF12172"/>
    </source>
</evidence>
<accession>A0AAQ4CVD8</accession>
<dbReference type="KEGG" id="scas:SACC_27860"/>
<dbReference type="InterPro" id="IPR012340">
    <property type="entry name" value="NA-bd_OB-fold"/>
</dbReference>
<feature type="domain" description="ChsH2 rubredoxin-like zinc ribbon" evidence="1">
    <location>
        <begin position="17"/>
        <end position="46"/>
    </location>
</feature>
<keyword evidence="3" id="KW-1185">Reference proteome</keyword>
<proteinExistence type="predicted"/>
<dbReference type="InterPro" id="IPR022002">
    <property type="entry name" value="ChsH2_Znr"/>
</dbReference>
<protein>
    <recommendedName>
        <fullName evidence="1">ChsH2 rubredoxin-like zinc ribbon domain-containing protein</fullName>
    </recommendedName>
</protein>
<evidence type="ECO:0000313" key="3">
    <source>
        <dbReference type="Proteomes" id="UP001319921"/>
    </source>
</evidence>
<gene>
    <name evidence="2" type="ORF">SACC_27860</name>
</gene>
<dbReference type="RefSeq" id="WP_229570265.1">
    <property type="nucleotide sequence ID" value="NZ_AP025226.1"/>
</dbReference>
<name>A0AAQ4CVD8_9CREN</name>
<dbReference type="Proteomes" id="UP001319921">
    <property type="component" value="Chromosome"/>
</dbReference>
<dbReference type="GeneID" id="68867509"/>
<dbReference type="AlphaFoldDB" id="A0AAQ4CVD8"/>
<reference evidence="2 3" key="1">
    <citation type="journal article" date="2022" name="Microbiol. Resour. Announc.">
        <title>Complete Genome Sequence of the Hyperthermophilic and Acidophilic Archaeon Saccharolobus caldissimus Strain HS-3T.</title>
        <authorList>
            <person name="Sakai H.D."/>
            <person name="Kurosawa N."/>
        </authorList>
    </citation>
    <scope>NUCLEOTIDE SEQUENCE [LARGE SCALE GENOMIC DNA]</scope>
    <source>
        <strain evidence="2 3">JCM32116</strain>
    </source>
</reference>
<dbReference type="PANTHER" id="PTHR34075">
    <property type="entry name" value="BLR3430 PROTEIN"/>
    <property type="match status" value="1"/>
</dbReference>